<feature type="domain" description="Reverse transcriptase" evidence="1">
    <location>
        <begin position="317"/>
        <end position="405"/>
    </location>
</feature>
<proteinExistence type="predicted"/>
<protein>
    <recommendedName>
        <fullName evidence="1">Reverse transcriptase domain-containing protein</fullName>
    </recommendedName>
</protein>
<evidence type="ECO:0000313" key="2">
    <source>
        <dbReference type="EMBL" id="KAF6018978.1"/>
    </source>
</evidence>
<dbReference type="CDD" id="cd01650">
    <property type="entry name" value="RT_nLTR_like"/>
    <property type="match status" value="1"/>
</dbReference>
<name>A0A7J7J0I5_BUGNE</name>
<evidence type="ECO:0000259" key="1">
    <source>
        <dbReference type="Pfam" id="PF00078"/>
    </source>
</evidence>
<reference evidence="2" key="1">
    <citation type="submission" date="2020-06" db="EMBL/GenBank/DDBJ databases">
        <title>Draft genome of Bugula neritina, a colonial animal packing powerful symbionts and potential medicines.</title>
        <authorList>
            <person name="Rayko M."/>
        </authorList>
    </citation>
    <scope>NUCLEOTIDE SEQUENCE [LARGE SCALE GENOMIC DNA]</scope>
    <source>
        <strain evidence="2">Kwan_BN1</strain>
    </source>
</reference>
<accession>A0A7J7J0I5</accession>
<evidence type="ECO:0000313" key="3">
    <source>
        <dbReference type="Proteomes" id="UP000593567"/>
    </source>
</evidence>
<sequence length="439" mass="50119">MALYDLWFPSMCKSVYAKLAGLSQHLRRSHTERYHHEEAKTGAKKVRWTNGMLIELAREEVQLEKEGRSNINIRLQERFREHTIEAIKGVRNKNTRYKDILEKEREGEQNKEMASAPLAHDEQGDFRKALKEAINETHISGVSRQNLHQEVSPLKQQTNKKNIPEEIPVSENQTRRRLYKKTQQLFRKDPGILVDQILLGTLGQNKGCLPEGAEAYWEGLLGRGPPDETMPRCSEQHPQLNELLAPIVAKEVEQALAVKNKGAPGPDMYTWKKLKNNTKAEELASFFNLWLLCGKMPSTICEGRTTLVPKVVGTRDPSEYRPVTVCSVFTRLFHSILGNRLERFLPISQRQKGFRKGDGIFMNALILQRCITNVKKKGKNLRVAFIDLRKAFDSVGHDALWTSCRRLGHIKNLGQSQNLVNSLEIFVAYSLCDLPLSSD</sequence>
<gene>
    <name evidence="2" type="ORF">EB796_022713</name>
</gene>
<dbReference type="OrthoDB" id="6285785at2759"/>
<dbReference type="Proteomes" id="UP000593567">
    <property type="component" value="Unassembled WGS sequence"/>
</dbReference>
<dbReference type="EMBL" id="VXIV02003263">
    <property type="protein sequence ID" value="KAF6018978.1"/>
    <property type="molecule type" value="Genomic_DNA"/>
</dbReference>
<dbReference type="PANTHER" id="PTHR19446">
    <property type="entry name" value="REVERSE TRANSCRIPTASES"/>
    <property type="match status" value="1"/>
</dbReference>
<organism evidence="2 3">
    <name type="scientific">Bugula neritina</name>
    <name type="common">Brown bryozoan</name>
    <name type="synonym">Sertularia neritina</name>
    <dbReference type="NCBI Taxonomy" id="10212"/>
    <lineage>
        <taxon>Eukaryota</taxon>
        <taxon>Metazoa</taxon>
        <taxon>Spiralia</taxon>
        <taxon>Lophotrochozoa</taxon>
        <taxon>Bryozoa</taxon>
        <taxon>Gymnolaemata</taxon>
        <taxon>Cheilostomatida</taxon>
        <taxon>Flustrina</taxon>
        <taxon>Buguloidea</taxon>
        <taxon>Bugulidae</taxon>
        <taxon>Bugula</taxon>
    </lineage>
</organism>
<keyword evidence="3" id="KW-1185">Reference proteome</keyword>
<dbReference type="AlphaFoldDB" id="A0A7J7J0I5"/>
<dbReference type="InterPro" id="IPR000477">
    <property type="entry name" value="RT_dom"/>
</dbReference>
<dbReference type="Pfam" id="PF00078">
    <property type="entry name" value="RVT_1"/>
    <property type="match status" value="1"/>
</dbReference>
<comment type="caution">
    <text evidence="2">The sequence shown here is derived from an EMBL/GenBank/DDBJ whole genome shotgun (WGS) entry which is preliminary data.</text>
</comment>